<evidence type="ECO:0000256" key="2">
    <source>
        <dbReference type="ARBA" id="ARBA00009530"/>
    </source>
</evidence>
<dbReference type="VEuPathDB" id="FungiDB:CAWG_04529"/>
<evidence type="ECO:0000313" key="7">
    <source>
        <dbReference type="EMBL" id="EEQ46183.1"/>
    </source>
</evidence>
<evidence type="ECO:0000256" key="3">
    <source>
        <dbReference type="ARBA" id="ARBA00022692"/>
    </source>
</evidence>
<comment type="similarity">
    <text evidence="2">Belongs to the UPF0057 (PMP3) family.</text>
</comment>
<evidence type="ECO:0000313" key="8">
    <source>
        <dbReference type="Proteomes" id="UP000001429"/>
    </source>
</evidence>
<dbReference type="Proteomes" id="UP000001429">
    <property type="component" value="Chromosome 5"/>
</dbReference>
<keyword evidence="4 6" id="KW-1133">Transmembrane helix</keyword>
<dbReference type="EMBL" id="CM000311">
    <property type="protein sequence ID" value="EEQ46183.1"/>
    <property type="molecule type" value="Genomic_DNA"/>
</dbReference>
<evidence type="ECO:0000256" key="6">
    <source>
        <dbReference type="SAM" id="Phobius"/>
    </source>
</evidence>
<name>C4YR30_CANAW</name>
<dbReference type="GO" id="GO:0016020">
    <property type="term" value="C:membrane"/>
    <property type="evidence" value="ECO:0007669"/>
    <property type="project" value="UniProtKB-SubCell"/>
</dbReference>
<keyword evidence="8" id="KW-1185">Reference proteome</keyword>
<feature type="transmembrane region" description="Helical" evidence="6">
    <location>
        <begin position="25"/>
        <end position="47"/>
    </location>
</feature>
<feature type="transmembrane region" description="Helical" evidence="6">
    <location>
        <begin position="107"/>
        <end position="129"/>
    </location>
</feature>
<sequence>MIHNLGGKKLIISIFKFISCSLLKLYLRGYIFFIQFIFDYFLVFYSVVLKQYYNGRSRLVSCVCGIFSYVRVCSRVYTFTILNFLLTSNIVPPVPVLIKRGFFSADFWINILLCLLGFLPGLLHSYYIISVYPYRATYAALGGDGHNNRSDDYGATTST</sequence>
<feature type="transmembrane region" description="Helical" evidence="6">
    <location>
        <begin position="59"/>
        <end position="87"/>
    </location>
</feature>
<keyword evidence="3 6" id="KW-0812">Transmembrane</keyword>
<evidence type="ECO:0000256" key="1">
    <source>
        <dbReference type="ARBA" id="ARBA00004370"/>
    </source>
</evidence>
<dbReference type="OrthoDB" id="2802411at2759"/>
<gene>
    <name evidence="7" type="ORF">CAWG_04529</name>
</gene>
<dbReference type="HOGENOM" id="CLU_1660492_0_0_1"/>
<proteinExistence type="inferred from homology"/>
<organism evidence="7 8">
    <name type="scientific">Candida albicans (strain WO-1)</name>
    <name type="common">Yeast</name>
    <dbReference type="NCBI Taxonomy" id="294748"/>
    <lineage>
        <taxon>Eukaryota</taxon>
        <taxon>Fungi</taxon>
        <taxon>Dikarya</taxon>
        <taxon>Ascomycota</taxon>
        <taxon>Saccharomycotina</taxon>
        <taxon>Pichiomycetes</taxon>
        <taxon>Debaryomycetaceae</taxon>
        <taxon>Candida/Lodderomyces clade</taxon>
        <taxon>Candida</taxon>
    </lineage>
</organism>
<accession>C4YR30</accession>
<evidence type="ECO:0000256" key="5">
    <source>
        <dbReference type="ARBA" id="ARBA00023136"/>
    </source>
</evidence>
<dbReference type="PANTHER" id="PTHR21659:SF112">
    <property type="entry name" value="PROTEIN SNA2-RELATED"/>
    <property type="match status" value="1"/>
</dbReference>
<dbReference type="InterPro" id="IPR000612">
    <property type="entry name" value="PMP3"/>
</dbReference>
<dbReference type="Pfam" id="PF01679">
    <property type="entry name" value="Pmp3"/>
    <property type="match status" value="1"/>
</dbReference>
<dbReference type="PaxDb" id="5476-C4YR30"/>
<dbReference type="AlphaFoldDB" id="C4YR30"/>
<keyword evidence="5 6" id="KW-0472">Membrane</keyword>
<dbReference type="PANTHER" id="PTHR21659">
    <property type="entry name" value="HYDROPHOBIC PROTEIN RCI2 LOW TEMPERATURE AND SALT RESPONSIVE PROTEIN LTI6 -RELATED"/>
    <property type="match status" value="1"/>
</dbReference>
<comment type="subcellular location">
    <subcellularLocation>
        <location evidence="1">Membrane</location>
    </subcellularLocation>
</comment>
<reference evidence="7 8" key="1">
    <citation type="journal article" date="2009" name="Nature">
        <title>Evolution of pathogenicity and sexual reproduction in eight Candida genomes.</title>
        <authorList>
            <person name="Butler G."/>
            <person name="Rasmussen M.D."/>
            <person name="Lin M.F."/>
            <person name="Santos M.A."/>
            <person name="Sakthikumar S."/>
            <person name="Munro C.A."/>
            <person name="Rheinbay E."/>
            <person name="Grabherr M."/>
            <person name="Forche A."/>
            <person name="Reedy J.L."/>
            <person name="Agrafioti I."/>
            <person name="Arnaud M.B."/>
            <person name="Bates S."/>
            <person name="Brown A.J."/>
            <person name="Brunke S."/>
            <person name="Costanzo M.C."/>
            <person name="Fitzpatrick D.A."/>
            <person name="de Groot P.W."/>
            <person name="Harris D."/>
            <person name="Hoyer L.L."/>
            <person name="Hube B."/>
            <person name="Klis F.M."/>
            <person name="Kodira C."/>
            <person name="Lennard N."/>
            <person name="Logue M.E."/>
            <person name="Martin R."/>
            <person name="Neiman A.M."/>
            <person name="Nikolaou E."/>
            <person name="Quail M.A."/>
            <person name="Quinn J."/>
            <person name="Santos M.C."/>
            <person name="Schmitzberger F.F."/>
            <person name="Sherlock G."/>
            <person name="Shah P."/>
            <person name="Silverstein K.A."/>
            <person name="Skrzypek M.S."/>
            <person name="Soll D."/>
            <person name="Staggs R."/>
            <person name="Stansfield I."/>
            <person name="Stumpf M.P."/>
            <person name="Sudbery P.E."/>
            <person name="Srikantha T."/>
            <person name="Zeng Q."/>
            <person name="Berman J."/>
            <person name="Berriman M."/>
            <person name="Heitman J."/>
            <person name="Gow N.A."/>
            <person name="Lorenz M.C."/>
            <person name="Birren B.W."/>
            <person name="Kellis M."/>
            <person name="Cuomo C.A."/>
        </authorList>
    </citation>
    <scope>NUCLEOTIDE SEQUENCE [LARGE SCALE GENOMIC DNA]</scope>
    <source>
        <strain evidence="7 8">WO-1</strain>
    </source>
</reference>
<evidence type="ECO:0000256" key="4">
    <source>
        <dbReference type="ARBA" id="ARBA00022989"/>
    </source>
</evidence>
<protein>
    <submittedName>
        <fullName evidence="7">Uncharacterized protein</fullName>
    </submittedName>
</protein>